<dbReference type="EMBL" id="JACIFY010000011">
    <property type="protein sequence ID" value="MBB4236681.1"/>
    <property type="molecule type" value="Genomic_DNA"/>
</dbReference>
<organism evidence="1 2">
    <name type="scientific">Rhizobium esperanzae</name>
    <dbReference type="NCBI Taxonomy" id="1967781"/>
    <lineage>
        <taxon>Bacteria</taxon>
        <taxon>Pseudomonadati</taxon>
        <taxon>Pseudomonadota</taxon>
        <taxon>Alphaproteobacteria</taxon>
        <taxon>Hyphomicrobiales</taxon>
        <taxon>Rhizobiaceae</taxon>
        <taxon>Rhizobium/Agrobacterium group</taxon>
        <taxon>Rhizobium</taxon>
    </lineage>
</organism>
<protein>
    <submittedName>
        <fullName evidence="1">Uncharacterized protein</fullName>
    </submittedName>
</protein>
<accession>A0A7W6W5U5</accession>
<reference evidence="1 2" key="1">
    <citation type="submission" date="2020-08" db="EMBL/GenBank/DDBJ databases">
        <title>Genomic Encyclopedia of Type Strains, Phase IV (KMG-V): Genome sequencing to study the core and pangenomes of soil and plant-associated prokaryotes.</title>
        <authorList>
            <person name="Whitman W."/>
        </authorList>
    </citation>
    <scope>NUCLEOTIDE SEQUENCE [LARGE SCALE GENOMIC DNA]</scope>
    <source>
        <strain evidence="1 2">SEMIA 4089</strain>
    </source>
</reference>
<name>A0A7W6W5U5_9HYPH</name>
<comment type="caution">
    <text evidence="1">The sequence shown here is derived from an EMBL/GenBank/DDBJ whole genome shotgun (WGS) entry which is preliminary data.</text>
</comment>
<evidence type="ECO:0000313" key="2">
    <source>
        <dbReference type="Proteomes" id="UP000540909"/>
    </source>
</evidence>
<dbReference type="Proteomes" id="UP000540909">
    <property type="component" value="Unassembled WGS sequence"/>
</dbReference>
<evidence type="ECO:0000313" key="1">
    <source>
        <dbReference type="EMBL" id="MBB4236681.1"/>
    </source>
</evidence>
<proteinExistence type="predicted"/>
<gene>
    <name evidence="1" type="ORF">GGD57_003271</name>
</gene>
<dbReference type="AlphaFoldDB" id="A0A7W6W5U5"/>
<sequence length="39" mass="4153">MLLPALFPLSHFELLPNLSSDAAGLAGTPLSKPDAMRYP</sequence>